<dbReference type="AlphaFoldDB" id="A0A1B0BLU0"/>
<reference evidence="2" key="2">
    <citation type="submission" date="2020-05" db="UniProtKB">
        <authorList>
            <consortium name="EnsemblMetazoa"/>
        </authorList>
    </citation>
    <scope>IDENTIFICATION</scope>
    <source>
        <strain evidence="2">IAEA</strain>
    </source>
</reference>
<organism evidence="2 3">
    <name type="scientific">Glossina palpalis gambiensis</name>
    <dbReference type="NCBI Taxonomy" id="67801"/>
    <lineage>
        <taxon>Eukaryota</taxon>
        <taxon>Metazoa</taxon>
        <taxon>Ecdysozoa</taxon>
        <taxon>Arthropoda</taxon>
        <taxon>Hexapoda</taxon>
        <taxon>Insecta</taxon>
        <taxon>Pterygota</taxon>
        <taxon>Neoptera</taxon>
        <taxon>Endopterygota</taxon>
        <taxon>Diptera</taxon>
        <taxon>Brachycera</taxon>
        <taxon>Muscomorpha</taxon>
        <taxon>Hippoboscoidea</taxon>
        <taxon>Glossinidae</taxon>
        <taxon>Glossina</taxon>
    </lineage>
</organism>
<reference evidence="3" key="1">
    <citation type="submission" date="2015-01" db="EMBL/GenBank/DDBJ databases">
        <authorList>
            <person name="Aksoy S."/>
            <person name="Warren W."/>
            <person name="Wilson R.K."/>
        </authorList>
    </citation>
    <scope>NUCLEOTIDE SEQUENCE [LARGE SCALE GENOMIC DNA]</scope>
    <source>
        <strain evidence="3">IAEA</strain>
    </source>
</reference>
<name>A0A1B0BLU0_9MUSC</name>
<accession>A0A1B0BLU0</accession>
<dbReference type="Pfam" id="PF12937">
    <property type="entry name" value="F-box-like"/>
    <property type="match status" value="1"/>
</dbReference>
<dbReference type="EnsemblMetazoa" id="GPPI034180-RA">
    <property type="protein sequence ID" value="GPPI034180-PA"/>
    <property type="gene ID" value="GPPI034180"/>
</dbReference>
<dbReference type="Gene3D" id="2.40.10.10">
    <property type="entry name" value="Trypsin-like serine proteases"/>
    <property type="match status" value="1"/>
</dbReference>
<dbReference type="GO" id="GO:0031146">
    <property type="term" value="P:SCF-dependent proteasomal ubiquitin-dependent protein catabolic process"/>
    <property type="evidence" value="ECO:0007669"/>
    <property type="project" value="TreeGrafter"/>
</dbReference>
<dbReference type="InterPro" id="IPR001810">
    <property type="entry name" value="F-box_dom"/>
</dbReference>
<sequence>MYFYLPVCSAGVSICGVVLRRHKLLSISDNREILEPSTQSYPRMSNFIADNGNACKPLPLEMCRSSRYYSANQLDHDPTAEAIQSDIESKSISCSKQNIRNDETNAALALPDEMWLQIFCNLSYADLSQVNLVCKHWSQLARAPALTRKSKLVIVRENLKDICDLLQRKDVKFQTVEIVDRFDSANGVEHALLLKMFQYLRSDIVQLKLDRPSTLSVLNNPLTKLKELDLSNMRLAESLSIDLSKFSKLKSLLLPYGGECHLKIQLSSPLTEMPKIRLEKLRIASYHPNYLNLLTTNVSSLRTLEINLVSPSLTEQIHLHEIFNKFTQLKVLRVGGFVNMIDHSMRFLLENLSKENQLKTIIVDLDAKPVEFLDLICRKWFSCIESLELRLTVFDAERRNSGNLAKRLSVLSGKLRRLSLDAREFTPQDLIHSIAPKTNTKLTELELFKPHLTGELLFTLFQRLPNLTTLDLSFSQLTDEEMCGIFRRLTRLRHLFLGPCCSKTNIKNLCLKPNISNLKGLRRLRSCFCPIRILWILNLNFKFNELSHLELYSCGRTRERSFSNFEEISTYFPALEELDADGYDLCVNDITKVRNNCPRLLYFHRSSATISLSNITDFMRETEGIAGKVSKHGDHTIWKILHPVESKYSKYLVFIEGSVERNIIFVFAGVIVRENRVLTTGFMVNLLQILNNVMSDDSKALLEKRVVAGQPSLEVEVEKSQVVHFKESEYENDGSLPRTNQVAMIRLLQKLKFTAQTVSMMPINRKKFDDEVICVIPSWGQSEEATICFHSAEEGVKPCDITPGAPLICNDELVGIVGTNQNCFNQDFLNEPRQAGSISAISDKWHARFQEEDDEEEDFLRKNYRQLRSSCYKFPTPHLFIGGTMSLANISFKAARNLSSHEIMSSTDWRFRCKQQSMPCNYYRR</sequence>
<dbReference type="PROSITE" id="PS50181">
    <property type="entry name" value="FBOX"/>
    <property type="match status" value="1"/>
</dbReference>
<dbReference type="Gene3D" id="1.20.1280.50">
    <property type="match status" value="1"/>
</dbReference>
<dbReference type="PANTHER" id="PTHR13318">
    <property type="entry name" value="PARTNER OF PAIRED, ISOFORM B-RELATED"/>
    <property type="match status" value="1"/>
</dbReference>
<proteinExistence type="predicted"/>
<dbReference type="Gene3D" id="3.80.10.10">
    <property type="entry name" value="Ribonuclease Inhibitor"/>
    <property type="match status" value="1"/>
</dbReference>
<dbReference type="InterPro" id="IPR036047">
    <property type="entry name" value="F-box-like_dom_sf"/>
</dbReference>
<dbReference type="InterPro" id="IPR043504">
    <property type="entry name" value="Peptidase_S1_PA_chymotrypsin"/>
</dbReference>
<dbReference type="InterPro" id="IPR009003">
    <property type="entry name" value="Peptidase_S1_PA"/>
</dbReference>
<dbReference type="PANTHER" id="PTHR13318:SF95">
    <property type="entry name" value="F-BOX PROTEIN YLR352W"/>
    <property type="match status" value="1"/>
</dbReference>
<dbReference type="SUPFAM" id="SSF52047">
    <property type="entry name" value="RNI-like"/>
    <property type="match status" value="1"/>
</dbReference>
<dbReference type="Proteomes" id="UP000092460">
    <property type="component" value="Unassembled WGS sequence"/>
</dbReference>
<dbReference type="SUPFAM" id="SSF81383">
    <property type="entry name" value="F-box domain"/>
    <property type="match status" value="1"/>
</dbReference>
<keyword evidence="3" id="KW-1185">Reference proteome</keyword>
<protein>
    <recommendedName>
        <fullName evidence="1">F-box domain-containing protein</fullName>
    </recommendedName>
</protein>
<dbReference type="EMBL" id="JXJN01016555">
    <property type="status" value="NOT_ANNOTATED_CDS"/>
    <property type="molecule type" value="Genomic_DNA"/>
</dbReference>
<dbReference type="SUPFAM" id="SSF50494">
    <property type="entry name" value="Trypsin-like serine proteases"/>
    <property type="match status" value="1"/>
</dbReference>
<dbReference type="InterPro" id="IPR032675">
    <property type="entry name" value="LRR_dom_sf"/>
</dbReference>
<feature type="domain" description="F-box" evidence="1">
    <location>
        <begin position="104"/>
        <end position="150"/>
    </location>
</feature>
<dbReference type="GO" id="GO:0019005">
    <property type="term" value="C:SCF ubiquitin ligase complex"/>
    <property type="evidence" value="ECO:0007669"/>
    <property type="project" value="TreeGrafter"/>
</dbReference>
<evidence type="ECO:0000259" key="1">
    <source>
        <dbReference type="PROSITE" id="PS50181"/>
    </source>
</evidence>
<dbReference type="SMART" id="SM00256">
    <property type="entry name" value="FBOX"/>
    <property type="match status" value="1"/>
</dbReference>
<evidence type="ECO:0000313" key="2">
    <source>
        <dbReference type="EnsemblMetazoa" id="GPPI034180-PA"/>
    </source>
</evidence>
<evidence type="ECO:0000313" key="3">
    <source>
        <dbReference type="Proteomes" id="UP000092460"/>
    </source>
</evidence>
<dbReference type="VEuPathDB" id="VectorBase:GPPI034180"/>
<dbReference type="STRING" id="67801.A0A1B0BLU0"/>